<gene>
    <name evidence="4" type="ORF">Scep_001523</name>
</gene>
<keyword evidence="5" id="KW-1185">Reference proteome</keyword>
<dbReference type="PANTHER" id="PTHR13211:SF0">
    <property type="entry name" value="TELOMERASE CAJAL BODY PROTEIN 1"/>
    <property type="match status" value="1"/>
</dbReference>
<proteinExistence type="inferred from homology"/>
<evidence type="ECO:0000256" key="2">
    <source>
        <dbReference type="SAM" id="MobiDB-lite"/>
    </source>
</evidence>
<protein>
    <recommendedName>
        <fullName evidence="3">Glycoside hydrolase family 31 TIM barrel domain-containing protein</fullName>
    </recommendedName>
</protein>
<dbReference type="AlphaFoldDB" id="A0AAP0L837"/>
<dbReference type="SMART" id="SM00320">
    <property type="entry name" value="WD40"/>
    <property type="match status" value="2"/>
</dbReference>
<keyword evidence="1" id="KW-0378">Hydrolase</keyword>
<comment type="caution">
    <text evidence="4">The sequence shown here is derived from an EMBL/GenBank/DDBJ whole genome shotgun (WGS) entry which is preliminary data.</text>
</comment>
<dbReference type="SUPFAM" id="SSF50978">
    <property type="entry name" value="WD40 repeat-like"/>
    <property type="match status" value="1"/>
</dbReference>
<feature type="domain" description="Glycoside hydrolase family 31 TIM barrel" evidence="3">
    <location>
        <begin position="20"/>
        <end position="79"/>
    </location>
</feature>
<evidence type="ECO:0000259" key="3">
    <source>
        <dbReference type="Pfam" id="PF01055"/>
    </source>
</evidence>
<dbReference type="InterPro" id="IPR001680">
    <property type="entry name" value="WD40_rpt"/>
</dbReference>
<accession>A0AAP0L837</accession>
<comment type="similarity">
    <text evidence="1">Belongs to the glycosyl hydrolase 31 family.</text>
</comment>
<name>A0AAP0L837_9MAGN</name>
<dbReference type="GO" id="GO:0004553">
    <property type="term" value="F:hydrolase activity, hydrolyzing O-glycosyl compounds"/>
    <property type="evidence" value="ECO:0007669"/>
    <property type="project" value="InterPro"/>
</dbReference>
<dbReference type="Pfam" id="PF01055">
    <property type="entry name" value="Glyco_hydro_31_2nd"/>
    <property type="match status" value="1"/>
</dbReference>
<dbReference type="InterPro" id="IPR000322">
    <property type="entry name" value="Glyco_hydro_31_TIM"/>
</dbReference>
<reference evidence="4 5" key="1">
    <citation type="submission" date="2024-01" db="EMBL/GenBank/DDBJ databases">
        <title>Genome assemblies of Stephania.</title>
        <authorList>
            <person name="Yang L."/>
        </authorList>
    </citation>
    <scope>NUCLEOTIDE SEQUENCE [LARGE SCALE GENOMIC DNA]</scope>
    <source>
        <strain evidence="4">JXDWG</strain>
        <tissue evidence="4">Leaf</tissue>
    </source>
</reference>
<dbReference type="Gene3D" id="2.130.10.10">
    <property type="entry name" value="YVTN repeat-like/Quinoprotein amine dehydrogenase"/>
    <property type="match status" value="1"/>
</dbReference>
<dbReference type="GO" id="GO:0005975">
    <property type="term" value="P:carbohydrate metabolic process"/>
    <property type="evidence" value="ECO:0007669"/>
    <property type="project" value="InterPro"/>
</dbReference>
<feature type="compositionally biased region" description="Pro residues" evidence="2">
    <location>
        <begin position="440"/>
        <end position="449"/>
    </location>
</feature>
<feature type="region of interest" description="Disordered" evidence="2">
    <location>
        <begin position="412"/>
        <end position="449"/>
    </location>
</feature>
<dbReference type="Gene3D" id="3.20.20.80">
    <property type="entry name" value="Glycosidases"/>
    <property type="match status" value="1"/>
</dbReference>
<dbReference type="EMBL" id="JBBNAG010000001">
    <property type="protein sequence ID" value="KAK9166332.1"/>
    <property type="molecule type" value="Genomic_DNA"/>
</dbReference>
<dbReference type="InterPro" id="IPR015943">
    <property type="entry name" value="WD40/YVTN_repeat-like_dom_sf"/>
</dbReference>
<dbReference type="InterPro" id="IPR036322">
    <property type="entry name" value="WD40_repeat_dom_sf"/>
</dbReference>
<evidence type="ECO:0000313" key="4">
    <source>
        <dbReference type="EMBL" id="KAK9166332.1"/>
    </source>
</evidence>
<dbReference type="InterPro" id="IPR051150">
    <property type="entry name" value="SWT21/TCAB1_mRNA_Telomere"/>
</dbReference>
<organism evidence="4 5">
    <name type="scientific">Stephania cephalantha</name>
    <dbReference type="NCBI Taxonomy" id="152367"/>
    <lineage>
        <taxon>Eukaryota</taxon>
        <taxon>Viridiplantae</taxon>
        <taxon>Streptophyta</taxon>
        <taxon>Embryophyta</taxon>
        <taxon>Tracheophyta</taxon>
        <taxon>Spermatophyta</taxon>
        <taxon>Magnoliopsida</taxon>
        <taxon>Ranunculales</taxon>
        <taxon>Menispermaceae</taxon>
        <taxon>Menispermoideae</taxon>
        <taxon>Cissampelideae</taxon>
        <taxon>Stephania</taxon>
    </lineage>
</organism>
<evidence type="ECO:0000256" key="1">
    <source>
        <dbReference type="RuleBase" id="RU361185"/>
    </source>
</evidence>
<dbReference type="PANTHER" id="PTHR13211">
    <property type="entry name" value="TELOMERASE CAJAL BODY PROTEIN 1"/>
    <property type="match status" value="1"/>
</dbReference>
<sequence length="651" mass="73221">MVFGLSSCRYSYESKEIVLEDKFPNPKALVNELHLNGFKAIWMLDPGIKPEEGYFVYDSGSKGDVWIQNVDEKPFVECHNVDRSVAIIFQKYLDWEVLPLMLEKEREPLLIDTLQRWSNHKKMAEDCLEKEKEHVYQYLQSSSEEKLLGVFWKTVIGLHDKHLGYVTKYFKNNILFREIFQSKAFQVAGKGVCIIFMSVILSFQALDGAFNVFCNENVGRSDEMYFVQCRTNLGLIDFLRDVVKENNKDTIKGGIRYLEAKHALLLAYIQTWSSIFIGSAEVLLISLLMDTINLSEFLTYIALVGILNNIQQSKAIKKGNQSPDFHMLKCKLMDPDGIISTLAFCPAHSGMLAAGSYSHTAAIYREDNMELLYVLHGQEGGITHVQFSRDGNYLYTGSRRVGFVDKLQRRRQELTQTTPDQPVDDEVVPKTKLTKHRQAPSPPSPSPSPPLLVNTLFSFSTISAAARQLPLLLRFRSMLLHCHCSCSPLLVNSSLSPSPPLVVNNLSFSLTRHLLSLANSRVSRPLPSLPQLALCPLPSLNTRRTPLQHSRDLPYHPKRSTCNLPPETETQRIYFLRPCFGKAIVGTQIAPFEKALSVYPHVASDAATCRVAVDGASSAADVLLTCWCGARMNAGLTRGVWLARRPGQMGQ</sequence>
<keyword evidence="1" id="KW-0326">Glycosidase</keyword>
<evidence type="ECO:0000313" key="5">
    <source>
        <dbReference type="Proteomes" id="UP001419268"/>
    </source>
</evidence>
<dbReference type="Proteomes" id="UP001419268">
    <property type="component" value="Unassembled WGS sequence"/>
</dbReference>